<evidence type="ECO:0000259" key="1">
    <source>
        <dbReference type="Pfam" id="PF00535"/>
    </source>
</evidence>
<dbReference type="CDD" id="cd00761">
    <property type="entry name" value="Glyco_tranf_GTA_type"/>
    <property type="match status" value="1"/>
</dbReference>
<comment type="caution">
    <text evidence="2">The sequence shown here is derived from an EMBL/GenBank/DDBJ whole genome shotgun (WGS) entry which is preliminary data.</text>
</comment>
<dbReference type="PANTHER" id="PTHR22916:SF3">
    <property type="entry name" value="UDP-GLCNAC:BETAGAL BETA-1,3-N-ACETYLGLUCOSAMINYLTRANSFERASE-LIKE PROTEIN 1"/>
    <property type="match status" value="1"/>
</dbReference>
<organism evidence="2 3">
    <name type="scientific">Flavobacterium celericrescens</name>
    <dbReference type="NCBI Taxonomy" id="2709780"/>
    <lineage>
        <taxon>Bacteria</taxon>
        <taxon>Pseudomonadati</taxon>
        <taxon>Bacteroidota</taxon>
        <taxon>Flavobacteriia</taxon>
        <taxon>Flavobacteriales</taxon>
        <taxon>Flavobacteriaceae</taxon>
        <taxon>Flavobacterium</taxon>
    </lineage>
</organism>
<name>A0ABX0IDQ0_9FLAO</name>
<keyword evidence="3" id="KW-1185">Reference proteome</keyword>
<dbReference type="SUPFAM" id="SSF53448">
    <property type="entry name" value="Nucleotide-diphospho-sugar transferases"/>
    <property type="match status" value="1"/>
</dbReference>
<sequence>MPFLSVIIPLYNKELYIQNTLTSVLNQTFTDFEIIIVNDGSTDNSLEIVSRFKDERIIIINQQNSGASSTRNKAIQHAQTDYIAFLDADDFWFPNHLEELVKLIQAFPNCGMYCSRYQTVIAKNHTINNSFSYSFPDSFSGIIPDFFKASLVNRVATSSSIIVPKHIILENDGFNTAISSGQDLELWTKIGIKHKVAINNTISAIYHFETPNSLAKTAITKKTLMDFSQFLTAEKENKSLKEFLDIHRLEYALQYRIAGDIENSKNFLKNITSNIPLKTKILLSIPSFVLRLLLKTKHLLKKYGVDFTVYH</sequence>
<dbReference type="PANTHER" id="PTHR22916">
    <property type="entry name" value="GLYCOSYLTRANSFERASE"/>
    <property type="match status" value="1"/>
</dbReference>
<dbReference type="InterPro" id="IPR001173">
    <property type="entry name" value="Glyco_trans_2-like"/>
</dbReference>
<evidence type="ECO:0000313" key="2">
    <source>
        <dbReference type="EMBL" id="NHM05274.1"/>
    </source>
</evidence>
<evidence type="ECO:0000313" key="3">
    <source>
        <dbReference type="Proteomes" id="UP000761423"/>
    </source>
</evidence>
<reference evidence="2 3" key="1">
    <citation type="submission" date="2020-02" db="EMBL/GenBank/DDBJ databases">
        <authorList>
            <person name="Chen W.-M."/>
        </authorList>
    </citation>
    <scope>NUCLEOTIDE SEQUENCE [LARGE SCALE GENOMIC DNA]</scope>
    <source>
        <strain evidence="2 3">TWA-26</strain>
    </source>
</reference>
<dbReference type="Pfam" id="PF00535">
    <property type="entry name" value="Glycos_transf_2"/>
    <property type="match status" value="1"/>
</dbReference>
<dbReference type="Proteomes" id="UP000761423">
    <property type="component" value="Unassembled WGS sequence"/>
</dbReference>
<proteinExistence type="predicted"/>
<dbReference type="RefSeq" id="WP_166237294.1">
    <property type="nucleotide sequence ID" value="NZ_JAAJBV010000009.1"/>
</dbReference>
<dbReference type="InterPro" id="IPR029044">
    <property type="entry name" value="Nucleotide-diphossugar_trans"/>
</dbReference>
<feature type="domain" description="Glycosyltransferase 2-like" evidence="1">
    <location>
        <begin position="5"/>
        <end position="131"/>
    </location>
</feature>
<protein>
    <submittedName>
        <fullName evidence="2">Glycosyltransferase family 2 protein</fullName>
    </submittedName>
</protein>
<gene>
    <name evidence="2" type="ORF">G4L40_11210</name>
</gene>
<dbReference type="Gene3D" id="3.90.550.10">
    <property type="entry name" value="Spore Coat Polysaccharide Biosynthesis Protein SpsA, Chain A"/>
    <property type="match status" value="1"/>
</dbReference>
<dbReference type="EMBL" id="JAAJBV010000009">
    <property type="protein sequence ID" value="NHM05274.1"/>
    <property type="molecule type" value="Genomic_DNA"/>
</dbReference>
<accession>A0ABX0IDQ0</accession>